<comment type="caution">
    <text evidence="2">The sequence shown here is derived from an EMBL/GenBank/DDBJ whole genome shotgun (WGS) entry which is preliminary data.</text>
</comment>
<evidence type="ECO:0000313" key="2">
    <source>
        <dbReference type="EMBL" id="GAA4636300.1"/>
    </source>
</evidence>
<evidence type="ECO:0000256" key="1">
    <source>
        <dbReference type="SAM" id="MobiDB-lite"/>
    </source>
</evidence>
<keyword evidence="3" id="KW-1185">Reference proteome</keyword>
<name>A0ABP8UNX3_9ACTN</name>
<protein>
    <submittedName>
        <fullName evidence="2">Uncharacterized protein</fullName>
    </submittedName>
</protein>
<feature type="region of interest" description="Disordered" evidence="1">
    <location>
        <begin position="28"/>
        <end position="50"/>
    </location>
</feature>
<organism evidence="2 3">
    <name type="scientific">Actinoallomurus vinaceus</name>
    <dbReference type="NCBI Taxonomy" id="1080074"/>
    <lineage>
        <taxon>Bacteria</taxon>
        <taxon>Bacillati</taxon>
        <taxon>Actinomycetota</taxon>
        <taxon>Actinomycetes</taxon>
        <taxon>Streptosporangiales</taxon>
        <taxon>Thermomonosporaceae</taxon>
        <taxon>Actinoallomurus</taxon>
    </lineage>
</organism>
<evidence type="ECO:0000313" key="3">
    <source>
        <dbReference type="Proteomes" id="UP001501442"/>
    </source>
</evidence>
<accession>A0ABP8UNX3</accession>
<proteinExistence type="predicted"/>
<dbReference type="Proteomes" id="UP001501442">
    <property type="component" value="Unassembled WGS sequence"/>
</dbReference>
<sequence>MKRHAEIGDRLAGAGALATVLKGLKPHAETGGRPAGAEMLAAAPQDRVTR</sequence>
<dbReference type="EMBL" id="BAABHK010000017">
    <property type="protein sequence ID" value="GAA4636300.1"/>
    <property type="molecule type" value="Genomic_DNA"/>
</dbReference>
<gene>
    <name evidence="2" type="ORF">GCM10023196_085510</name>
</gene>
<dbReference type="RefSeq" id="WP_345439284.1">
    <property type="nucleotide sequence ID" value="NZ_BAABHK010000017.1"/>
</dbReference>
<reference evidence="3" key="1">
    <citation type="journal article" date="2019" name="Int. J. Syst. Evol. Microbiol.">
        <title>The Global Catalogue of Microorganisms (GCM) 10K type strain sequencing project: providing services to taxonomists for standard genome sequencing and annotation.</title>
        <authorList>
            <consortium name="The Broad Institute Genomics Platform"/>
            <consortium name="The Broad Institute Genome Sequencing Center for Infectious Disease"/>
            <person name="Wu L."/>
            <person name="Ma J."/>
        </authorList>
    </citation>
    <scope>NUCLEOTIDE SEQUENCE [LARGE SCALE GENOMIC DNA]</scope>
    <source>
        <strain evidence="3">JCM 17939</strain>
    </source>
</reference>